<dbReference type="InterPro" id="IPR003439">
    <property type="entry name" value="ABC_transporter-like_ATP-bd"/>
</dbReference>
<dbReference type="InterPro" id="IPR027417">
    <property type="entry name" value="P-loop_NTPase"/>
</dbReference>
<keyword evidence="3 5" id="KW-0067">ATP-binding</keyword>
<dbReference type="Pfam" id="PF00005">
    <property type="entry name" value="ABC_tran"/>
    <property type="match status" value="1"/>
</dbReference>
<sequence>MFSLKKVKVNGIISIDNLIIPDQRITSIVGQSGSGKSTFLRLLNNLDDPDSGEIRFHGDDLQELDPIELRRKVTMVPQTPVIYEGTIKDNLLIGLKFARLEDVSDQHMIDILRLMNLNKSLETIADELSGGEKQRLALGRSMLLSAEVYLLDEPSSSLDDKTASDVIHAYVNYMREHNKTVVMVTHDRELAKEISDNFISMDRYSETLKGVNHNG</sequence>
<dbReference type="GO" id="GO:0016887">
    <property type="term" value="F:ATP hydrolysis activity"/>
    <property type="evidence" value="ECO:0007669"/>
    <property type="project" value="InterPro"/>
</dbReference>
<dbReference type="KEGG" id="vil:CFK37_15225"/>
<name>A0A220U945_9BACI</name>
<evidence type="ECO:0000256" key="1">
    <source>
        <dbReference type="ARBA" id="ARBA00022448"/>
    </source>
</evidence>
<dbReference type="GO" id="GO:0005524">
    <property type="term" value="F:ATP binding"/>
    <property type="evidence" value="ECO:0007669"/>
    <property type="project" value="UniProtKB-KW"/>
</dbReference>
<dbReference type="InterPro" id="IPR017871">
    <property type="entry name" value="ABC_transporter-like_CS"/>
</dbReference>
<dbReference type="PROSITE" id="PS50893">
    <property type="entry name" value="ABC_TRANSPORTER_2"/>
    <property type="match status" value="1"/>
</dbReference>
<evidence type="ECO:0000256" key="3">
    <source>
        <dbReference type="ARBA" id="ARBA00022840"/>
    </source>
</evidence>
<dbReference type="PROSITE" id="PS00211">
    <property type="entry name" value="ABC_TRANSPORTER_1"/>
    <property type="match status" value="1"/>
</dbReference>
<keyword evidence="1" id="KW-0813">Transport</keyword>
<dbReference type="AlphaFoldDB" id="A0A220U945"/>
<evidence type="ECO:0000259" key="4">
    <source>
        <dbReference type="PROSITE" id="PS50893"/>
    </source>
</evidence>
<proteinExistence type="predicted"/>
<dbReference type="Proteomes" id="UP000198312">
    <property type="component" value="Chromosome"/>
</dbReference>
<dbReference type="Gene3D" id="3.40.50.300">
    <property type="entry name" value="P-loop containing nucleotide triphosphate hydrolases"/>
    <property type="match status" value="1"/>
</dbReference>
<keyword evidence="2" id="KW-0547">Nucleotide-binding</keyword>
<gene>
    <name evidence="5" type="ORF">CFK37_15225</name>
</gene>
<evidence type="ECO:0000256" key="2">
    <source>
        <dbReference type="ARBA" id="ARBA00022741"/>
    </source>
</evidence>
<accession>A0A220U945</accession>
<dbReference type="EMBL" id="CP022315">
    <property type="protein sequence ID" value="ASK64426.1"/>
    <property type="molecule type" value="Genomic_DNA"/>
</dbReference>
<keyword evidence="6" id="KW-1185">Reference proteome</keyword>
<organism evidence="5 6">
    <name type="scientific">Virgibacillus phasianinus</name>
    <dbReference type="NCBI Taxonomy" id="2017483"/>
    <lineage>
        <taxon>Bacteria</taxon>
        <taxon>Bacillati</taxon>
        <taxon>Bacillota</taxon>
        <taxon>Bacilli</taxon>
        <taxon>Bacillales</taxon>
        <taxon>Bacillaceae</taxon>
        <taxon>Virgibacillus</taxon>
    </lineage>
</organism>
<evidence type="ECO:0000313" key="6">
    <source>
        <dbReference type="Proteomes" id="UP000198312"/>
    </source>
</evidence>
<dbReference type="SMART" id="SM00382">
    <property type="entry name" value="AAA"/>
    <property type="match status" value="1"/>
</dbReference>
<reference evidence="5 6" key="1">
    <citation type="submission" date="2017-07" db="EMBL/GenBank/DDBJ databases">
        <title>Virgibacillus sp. LM2416.</title>
        <authorList>
            <person name="Tak E.J."/>
            <person name="Bae J.-W."/>
        </authorList>
    </citation>
    <scope>NUCLEOTIDE SEQUENCE [LARGE SCALE GENOMIC DNA]</scope>
    <source>
        <strain evidence="5 6">LM2416</strain>
    </source>
</reference>
<evidence type="ECO:0000313" key="5">
    <source>
        <dbReference type="EMBL" id="ASK64426.1"/>
    </source>
</evidence>
<dbReference type="PANTHER" id="PTHR43423">
    <property type="entry name" value="ABC TRANSPORTER I FAMILY MEMBER 17"/>
    <property type="match status" value="1"/>
</dbReference>
<dbReference type="SUPFAM" id="SSF52540">
    <property type="entry name" value="P-loop containing nucleoside triphosphate hydrolases"/>
    <property type="match status" value="1"/>
</dbReference>
<dbReference type="InterPro" id="IPR003593">
    <property type="entry name" value="AAA+_ATPase"/>
</dbReference>
<dbReference type="PANTHER" id="PTHR43423:SF1">
    <property type="entry name" value="ABC TRANSPORTER I FAMILY MEMBER 17"/>
    <property type="match status" value="1"/>
</dbReference>
<feature type="domain" description="ABC transporter" evidence="4">
    <location>
        <begin position="2"/>
        <end position="214"/>
    </location>
</feature>
<dbReference type="OrthoDB" id="9785080at2"/>
<protein>
    <submittedName>
        <fullName evidence="5">ABC transporter ATP-binding protein</fullName>
    </submittedName>
</protein>